<evidence type="ECO:0000256" key="4">
    <source>
        <dbReference type="ARBA" id="ARBA00022741"/>
    </source>
</evidence>
<feature type="domain" description="NB-ARC" evidence="7">
    <location>
        <begin position="200"/>
        <end position="362"/>
    </location>
</feature>
<dbReference type="InterPro" id="IPR044974">
    <property type="entry name" value="Disease_R_plants"/>
</dbReference>
<organism evidence="11 12">
    <name type="scientific">Paspalum notatum var. saurae</name>
    <dbReference type="NCBI Taxonomy" id="547442"/>
    <lineage>
        <taxon>Eukaryota</taxon>
        <taxon>Viridiplantae</taxon>
        <taxon>Streptophyta</taxon>
        <taxon>Embryophyta</taxon>
        <taxon>Tracheophyta</taxon>
        <taxon>Spermatophyta</taxon>
        <taxon>Magnoliopsida</taxon>
        <taxon>Liliopsida</taxon>
        <taxon>Poales</taxon>
        <taxon>Poaceae</taxon>
        <taxon>PACMAD clade</taxon>
        <taxon>Panicoideae</taxon>
        <taxon>Andropogonodae</taxon>
        <taxon>Paspaleae</taxon>
        <taxon>Paspalinae</taxon>
        <taxon>Paspalum</taxon>
    </lineage>
</organism>
<evidence type="ECO:0000259" key="7">
    <source>
        <dbReference type="Pfam" id="PF00931"/>
    </source>
</evidence>
<comment type="similarity">
    <text evidence="1">Belongs to the disease resistance NB-LRR family.</text>
</comment>
<keyword evidence="5" id="KW-0611">Plant defense</keyword>
<dbReference type="Gene3D" id="3.80.10.10">
    <property type="entry name" value="Ribonuclease Inhibitor"/>
    <property type="match status" value="1"/>
</dbReference>
<evidence type="ECO:0000256" key="3">
    <source>
        <dbReference type="ARBA" id="ARBA00022737"/>
    </source>
</evidence>
<dbReference type="FunFam" id="3.40.50.300:FF:001091">
    <property type="entry name" value="Probable disease resistance protein At1g61300"/>
    <property type="match status" value="1"/>
</dbReference>
<dbReference type="EMBL" id="CP144745">
    <property type="protein sequence ID" value="WVZ50284.1"/>
    <property type="molecule type" value="Genomic_DNA"/>
</dbReference>
<dbReference type="GO" id="GO:0009626">
    <property type="term" value="P:plant-type hypersensitive response"/>
    <property type="evidence" value="ECO:0007669"/>
    <property type="project" value="UniProtKB-ARBA"/>
</dbReference>
<evidence type="ECO:0000259" key="8">
    <source>
        <dbReference type="Pfam" id="PF18052"/>
    </source>
</evidence>
<feature type="domain" description="Disease resistance N-terminal" evidence="8">
    <location>
        <begin position="28"/>
        <end position="113"/>
    </location>
</feature>
<keyword evidence="4" id="KW-0547">Nucleotide-binding</keyword>
<dbReference type="InterPro" id="IPR038005">
    <property type="entry name" value="RX-like_CC"/>
</dbReference>
<dbReference type="InterPro" id="IPR036388">
    <property type="entry name" value="WH-like_DNA-bd_sf"/>
</dbReference>
<dbReference type="Pfam" id="PF23559">
    <property type="entry name" value="WHD_DRP"/>
    <property type="match status" value="1"/>
</dbReference>
<dbReference type="Gene3D" id="1.20.5.4130">
    <property type="match status" value="1"/>
</dbReference>
<dbReference type="CDD" id="cd14798">
    <property type="entry name" value="RX-CC_like"/>
    <property type="match status" value="1"/>
</dbReference>
<dbReference type="GO" id="GO:0002758">
    <property type="term" value="P:innate immune response-activating signaling pathway"/>
    <property type="evidence" value="ECO:0007669"/>
    <property type="project" value="UniProtKB-ARBA"/>
</dbReference>
<dbReference type="InterPro" id="IPR041118">
    <property type="entry name" value="Rx_N"/>
</dbReference>
<evidence type="ECO:0000259" key="10">
    <source>
        <dbReference type="Pfam" id="PF23598"/>
    </source>
</evidence>
<evidence type="ECO:0000313" key="12">
    <source>
        <dbReference type="Proteomes" id="UP001341281"/>
    </source>
</evidence>
<feature type="domain" description="Disease resistance protein winged helix" evidence="9">
    <location>
        <begin position="455"/>
        <end position="527"/>
    </location>
</feature>
<dbReference type="PANTHER" id="PTHR23155:SF1116">
    <property type="entry name" value="OS12G0273300 PROTEIN"/>
    <property type="match status" value="1"/>
</dbReference>
<dbReference type="AlphaFoldDB" id="A0AAQ3PPM5"/>
<dbReference type="Pfam" id="PF00931">
    <property type="entry name" value="NB-ARC"/>
    <property type="match status" value="1"/>
</dbReference>
<sequence>MKMQLMTDGRRKKFQNITHSMEVVTGALPSVITKLGDLLAGEFNLHKGARGEIRFLQVELESMRAALGKHSDTPADQLDVQDRIWARDLRELSYDIEDAVDTFMVHHRGRSSSELTSWPRSLKEFIHRSCDLLSRFQARRRIATEIRDIKRRVVEVGKRRERYKVIRSGGDAPTKPVTVDPRLSARYEKVTNLVGIERARDEVIEILMGEGETSMEQGEAIVSIVGFGGLGKTTLANAVYERLRAQFDCSAFVSVSRTPDLEKLFGDMLYQLAKKGDAVACISIIDKLREFLEKKRYLIIIDDLWDISVWKIIKCALPENNCGYRIITTTRILNVAEQVGGTYKLKPLSVDNSKKLLYRRIFGQQNNDDRCPDKELVEISNRILNKCAGVPLAIITIASLLASKGRNKMVWYEVFNSIGTGLGNGVDVENMRKILSFSYYDLPSNVRTCLLYLSVFPEDCTIEKDRLIWMWIAEGFIQFREKGKSLFELGESYFNELINRSMIQSVYDGYNAMIKYCQVHDMILDLIRSLSSEENFVSILNDVNHTSLAKKVWRLSLQQHSKVDHATDWDTLSMQQVRSVVAFPSAFHLMPALPRFSVLHVLDLDGCDLSQGYSLMYLGNLRHLRYLGLRHTRIAQIPAEIGSMQFLQTLDTRCNEVCILPPSVVQLRGLMCLRISNRTSVPIGIGSLTSLEELSTLSIYNDSISIVIGELSHLTELRVLDIVCQTEQVDSTGKQLVELLRKLLKIQSLDIVMYGGDCNLDGWVVAPPHIRRVRLERCWFSTLPVWVKPSLLQDLSFLWIAVRELTQEDLETLGGLPALAYLNLKVDHENLGIAGRFCVDGLLFPCLVFCSLCRFGGPLVFRQGAMPRLTSLRLTFLVRRNVGETIGGDNCVYNLGLSDLQSLQDVIVRLRFKGAGEEEVEEATAAVRHAAETHPNHCSDIETFAGVAVVKTNEDDNLACSEERGTRKRCWSWCVTGSWMLLRRLLCPALLFFSGIPFSRVVQYYWFEQANFNYEQANWRQRLNYEIYNL</sequence>
<evidence type="ECO:0000256" key="1">
    <source>
        <dbReference type="ARBA" id="ARBA00008894"/>
    </source>
</evidence>
<keyword evidence="2" id="KW-0433">Leucine-rich repeat</keyword>
<evidence type="ECO:0000259" key="9">
    <source>
        <dbReference type="Pfam" id="PF23559"/>
    </source>
</evidence>
<name>A0AAQ3PPM5_PASNO</name>
<keyword evidence="12" id="KW-1185">Reference proteome</keyword>
<feature type="domain" description="Disease resistance R13L4/SHOC-2-like LRR" evidence="10">
    <location>
        <begin position="576"/>
        <end position="938"/>
    </location>
</feature>
<proteinExistence type="inferred from homology"/>
<dbReference type="SUPFAM" id="SSF52540">
    <property type="entry name" value="P-loop containing nucleoside triphosphate hydrolases"/>
    <property type="match status" value="1"/>
</dbReference>
<dbReference type="InterPro" id="IPR032675">
    <property type="entry name" value="LRR_dom_sf"/>
</dbReference>
<dbReference type="Gene3D" id="1.10.8.430">
    <property type="entry name" value="Helical domain of apoptotic protease-activating factors"/>
    <property type="match status" value="1"/>
</dbReference>
<accession>A0AAQ3PPM5</accession>
<gene>
    <name evidence="11" type="ORF">U9M48_001554</name>
</gene>
<evidence type="ECO:0000256" key="5">
    <source>
        <dbReference type="ARBA" id="ARBA00022821"/>
    </source>
</evidence>
<keyword evidence="3" id="KW-0677">Repeat</keyword>
<dbReference type="Proteomes" id="UP001341281">
    <property type="component" value="Chromosome 01"/>
</dbReference>
<dbReference type="GO" id="GO:0042742">
    <property type="term" value="P:defense response to bacterium"/>
    <property type="evidence" value="ECO:0007669"/>
    <property type="project" value="UniProtKB-ARBA"/>
</dbReference>
<dbReference type="SUPFAM" id="SSF52058">
    <property type="entry name" value="L domain-like"/>
    <property type="match status" value="1"/>
</dbReference>
<dbReference type="FunFam" id="1.10.10.10:FF:000322">
    <property type="entry name" value="Probable disease resistance protein At1g63360"/>
    <property type="match status" value="1"/>
</dbReference>
<dbReference type="InterPro" id="IPR042197">
    <property type="entry name" value="Apaf_helical"/>
</dbReference>
<dbReference type="Gene3D" id="1.10.10.10">
    <property type="entry name" value="Winged helix-like DNA-binding domain superfamily/Winged helix DNA-binding domain"/>
    <property type="match status" value="1"/>
</dbReference>
<dbReference type="InterPro" id="IPR002182">
    <property type="entry name" value="NB-ARC"/>
</dbReference>
<evidence type="ECO:0000256" key="2">
    <source>
        <dbReference type="ARBA" id="ARBA00022614"/>
    </source>
</evidence>
<evidence type="ECO:0000313" key="11">
    <source>
        <dbReference type="EMBL" id="WVZ50284.1"/>
    </source>
</evidence>
<keyword evidence="6" id="KW-0175">Coiled coil</keyword>
<dbReference type="Pfam" id="PF18052">
    <property type="entry name" value="Rx_N"/>
    <property type="match status" value="1"/>
</dbReference>
<dbReference type="PRINTS" id="PR00364">
    <property type="entry name" value="DISEASERSIST"/>
</dbReference>
<dbReference type="GO" id="GO:0043531">
    <property type="term" value="F:ADP binding"/>
    <property type="evidence" value="ECO:0007669"/>
    <property type="project" value="InterPro"/>
</dbReference>
<dbReference type="InterPro" id="IPR055414">
    <property type="entry name" value="LRR_R13L4/SHOC2-like"/>
</dbReference>
<protein>
    <submittedName>
        <fullName evidence="11">Uncharacterized protein</fullName>
    </submittedName>
</protein>
<dbReference type="PANTHER" id="PTHR23155">
    <property type="entry name" value="DISEASE RESISTANCE PROTEIN RP"/>
    <property type="match status" value="1"/>
</dbReference>
<dbReference type="Gene3D" id="3.40.50.300">
    <property type="entry name" value="P-loop containing nucleotide triphosphate hydrolases"/>
    <property type="match status" value="1"/>
</dbReference>
<evidence type="ECO:0000256" key="6">
    <source>
        <dbReference type="ARBA" id="ARBA00023054"/>
    </source>
</evidence>
<dbReference type="InterPro" id="IPR027417">
    <property type="entry name" value="P-loop_NTPase"/>
</dbReference>
<dbReference type="Pfam" id="PF23598">
    <property type="entry name" value="LRR_14"/>
    <property type="match status" value="1"/>
</dbReference>
<dbReference type="InterPro" id="IPR058922">
    <property type="entry name" value="WHD_DRP"/>
</dbReference>
<reference evidence="11 12" key="1">
    <citation type="submission" date="2024-02" db="EMBL/GenBank/DDBJ databases">
        <title>High-quality chromosome-scale genome assembly of Pensacola bahiagrass (Paspalum notatum Flugge var. saurae).</title>
        <authorList>
            <person name="Vega J.M."/>
            <person name="Podio M."/>
            <person name="Orjuela J."/>
            <person name="Siena L.A."/>
            <person name="Pessino S.C."/>
            <person name="Combes M.C."/>
            <person name="Mariac C."/>
            <person name="Albertini E."/>
            <person name="Pupilli F."/>
            <person name="Ortiz J.P.A."/>
            <person name="Leblanc O."/>
        </authorList>
    </citation>
    <scope>NUCLEOTIDE SEQUENCE [LARGE SCALE GENOMIC DNA]</scope>
    <source>
        <strain evidence="11">R1</strain>
        <tissue evidence="11">Leaf</tissue>
    </source>
</reference>